<dbReference type="GO" id="GO:0008360">
    <property type="term" value="P:regulation of cell shape"/>
    <property type="evidence" value="ECO:0007669"/>
    <property type="project" value="UniProtKB-KW"/>
</dbReference>
<keyword evidence="12" id="KW-0131">Cell cycle</keyword>
<evidence type="ECO:0000256" key="8">
    <source>
        <dbReference type="ARBA" id="ARBA00022960"/>
    </source>
</evidence>
<dbReference type="GO" id="GO:0071555">
    <property type="term" value="P:cell wall organization"/>
    <property type="evidence" value="ECO:0007669"/>
    <property type="project" value="UniProtKB-KW"/>
</dbReference>
<feature type="transmembrane region" description="Helical" evidence="22">
    <location>
        <begin position="170"/>
        <end position="187"/>
    </location>
</feature>
<feature type="transmembrane region" description="Helical" evidence="22">
    <location>
        <begin position="300"/>
        <end position="323"/>
    </location>
</feature>
<dbReference type="InterPro" id="IPR001182">
    <property type="entry name" value="FtsW/RodA"/>
</dbReference>
<feature type="transmembrane region" description="Helical" evidence="22">
    <location>
        <begin position="366"/>
        <end position="391"/>
    </location>
</feature>
<accession>A0A931G6U0</accession>
<evidence type="ECO:0000256" key="17">
    <source>
        <dbReference type="ARBA" id="ARBA00041185"/>
    </source>
</evidence>
<comment type="similarity">
    <text evidence="16">Belongs to the SEDS family. FtsW subfamily.</text>
</comment>
<keyword evidence="9" id="KW-0573">Peptidoglycan synthesis</keyword>
<evidence type="ECO:0000256" key="1">
    <source>
        <dbReference type="ARBA" id="ARBA00004651"/>
    </source>
</evidence>
<evidence type="ECO:0000256" key="7">
    <source>
        <dbReference type="ARBA" id="ARBA00022692"/>
    </source>
</evidence>
<evidence type="ECO:0000256" key="6">
    <source>
        <dbReference type="ARBA" id="ARBA00022679"/>
    </source>
</evidence>
<dbReference type="Proteomes" id="UP000655366">
    <property type="component" value="Unassembled WGS sequence"/>
</dbReference>
<evidence type="ECO:0000256" key="16">
    <source>
        <dbReference type="ARBA" id="ARBA00038053"/>
    </source>
</evidence>
<dbReference type="GO" id="GO:0008955">
    <property type="term" value="F:peptidoglycan glycosyltransferase activity"/>
    <property type="evidence" value="ECO:0007669"/>
    <property type="project" value="UniProtKB-EC"/>
</dbReference>
<evidence type="ECO:0000256" key="21">
    <source>
        <dbReference type="ARBA" id="ARBA00049966"/>
    </source>
</evidence>
<dbReference type="EC" id="2.4.99.28" evidence="19"/>
<dbReference type="EMBL" id="JADNYM010000030">
    <property type="protein sequence ID" value="MBG0741418.1"/>
    <property type="molecule type" value="Genomic_DNA"/>
</dbReference>
<dbReference type="GO" id="GO:0005886">
    <property type="term" value="C:plasma membrane"/>
    <property type="evidence" value="ECO:0007669"/>
    <property type="project" value="UniProtKB-SubCell"/>
</dbReference>
<keyword evidence="6" id="KW-0808">Transferase</keyword>
<dbReference type="RefSeq" id="WP_196398353.1">
    <property type="nucleotide sequence ID" value="NZ_JADNYM010000030.1"/>
</dbReference>
<comment type="pathway">
    <text evidence="2">Cell wall biogenesis; peptidoglycan biosynthesis.</text>
</comment>
<name>A0A931G6U0_9MICC</name>
<keyword evidence="8" id="KW-0133">Cell shape</keyword>
<keyword evidence="24" id="KW-1185">Reference proteome</keyword>
<dbReference type="GO" id="GO:0015648">
    <property type="term" value="F:lipid-linked peptidoglycan transporter activity"/>
    <property type="evidence" value="ECO:0007669"/>
    <property type="project" value="TreeGrafter"/>
</dbReference>
<evidence type="ECO:0000256" key="2">
    <source>
        <dbReference type="ARBA" id="ARBA00004752"/>
    </source>
</evidence>
<comment type="subcellular location">
    <subcellularLocation>
        <location evidence="1">Cell membrane</location>
        <topology evidence="1">Multi-pass membrane protein</topology>
    </subcellularLocation>
</comment>
<evidence type="ECO:0000256" key="12">
    <source>
        <dbReference type="ARBA" id="ARBA00023306"/>
    </source>
</evidence>
<evidence type="ECO:0000256" key="20">
    <source>
        <dbReference type="ARBA" id="ARBA00049902"/>
    </source>
</evidence>
<gene>
    <name evidence="23" type="primary">ftsW</name>
    <name evidence="23" type="ORF">IV500_18810</name>
</gene>
<keyword evidence="4" id="KW-0132">Cell division</keyword>
<evidence type="ECO:0000256" key="5">
    <source>
        <dbReference type="ARBA" id="ARBA00022676"/>
    </source>
</evidence>
<feature type="transmembrane region" description="Helical" evidence="22">
    <location>
        <begin position="37"/>
        <end position="61"/>
    </location>
</feature>
<sequence length="436" mass="46758">MVSTPTRPTRDSAVRRFFREFWPRVEGSNRPSNGSSYYLILGSTIALTCIGLMMVLSSSAVESISQGVDPYQLFLRQSTFGVIGVVLMFLLSRLRISTLKKLAWPALIIGILLLLLVFTPLGFAVGGNRNWISIGGITAQPSEAAKLALALWMGAVLARKHALLGQFKHAFIPVVPLGGLVILLVLLGHDLGTSVIIMAIMGAGLFFAGVGARLFIPVGIVGGLAALVLALSSGNRMSRISGWQGNCNDGNDLCLQAQNGIYALASGGWWGVGLGQGRQKWNWIPEAHNDFIFAIIGEEFGLLGTLVIVLLYGIIALAIFRVIVRHTDPFIRIVCGCILTWIIGQAFVNIAMVTGLLPVIGVPLPLISSGGTALTLVLAAIGVVLSFARAIPVEQATLRPRSVPFKRMSARRPPALRRRTIPVKQAAARKEKPHHG</sequence>
<evidence type="ECO:0000313" key="24">
    <source>
        <dbReference type="Proteomes" id="UP000655366"/>
    </source>
</evidence>
<evidence type="ECO:0000256" key="4">
    <source>
        <dbReference type="ARBA" id="ARBA00022618"/>
    </source>
</evidence>
<evidence type="ECO:0000313" key="23">
    <source>
        <dbReference type="EMBL" id="MBG0741418.1"/>
    </source>
</evidence>
<keyword evidence="10 22" id="KW-1133">Transmembrane helix</keyword>
<evidence type="ECO:0000256" key="19">
    <source>
        <dbReference type="ARBA" id="ARBA00044770"/>
    </source>
</evidence>
<evidence type="ECO:0000256" key="22">
    <source>
        <dbReference type="SAM" id="Phobius"/>
    </source>
</evidence>
<evidence type="ECO:0000256" key="11">
    <source>
        <dbReference type="ARBA" id="ARBA00023136"/>
    </source>
</evidence>
<dbReference type="PANTHER" id="PTHR30474">
    <property type="entry name" value="CELL CYCLE PROTEIN"/>
    <property type="match status" value="1"/>
</dbReference>
<evidence type="ECO:0000256" key="13">
    <source>
        <dbReference type="ARBA" id="ARBA00023316"/>
    </source>
</evidence>
<dbReference type="GO" id="GO:0032153">
    <property type="term" value="C:cell division site"/>
    <property type="evidence" value="ECO:0007669"/>
    <property type="project" value="TreeGrafter"/>
</dbReference>
<feature type="transmembrane region" description="Helical" evidence="22">
    <location>
        <begin position="330"/>
        <end position="360"/>
    </location>
</feature>
<evidence type="ECO:0000256" key="18">
    <source>
        <dbReference type="ARBA" id="ARBA00041418"/>
    </source>
</evidence>
<keyword evidence="13" id="KW-0961">Cell wall biogenesis/degradation</keyword>
<dbReference type="GO" id="GO:0009252">
    <property type="term" value="P:peptidoglycan biosynthetic process"/>
    <property type="evidence" value="ECO:0007669"/>
    <property type="project" value="UniProtKB-KW"/>
</dbReference>
<comment type="catalytic activity">
    <reaction evidence="20">
        <text>[GlcNAc-(1-&gt;4)-Mur2Ac(oyl-L-Ala-gamma-D-Glu-L-Lys-D-Ala-D-Ala)](n)-di-trans,octa-cis-undecaprenyl diphosphate + beta-D-GlcNAc-(1-&gt;4)-Mur2Ac(oyl-L-Ala-gamma-D-Glu-L-Lys-D-Ala-D-Ala)-di-trans,octa-cis-undecaprenyl diphosphate = [GlcNAc-(1-&gt;4)-Mur2Ac(oyl-L-Ala-gamma-D-Glu-L-Lys-D-Ala-D-Ala)](n+1)-di-trans,octa-cis-undecaprenyl diphosphate + di-trans,octa-cis-undecaprenyl diphosphate + H(+)</text>
        <dbReference type="Rhea" id="RHEA:23708"/>
        <dbReference type="Rhea" id="RHEA-COMP:9602"/>
        <dbReference type="Rhea" id="RHEA-COMP:9603"/>
        <dbReference type="ChEBI" id="CHEBI:15378"/>
        <dbReference type="ChEBI" id="CHEBI:58405"/>
        <dbReference type="ChEBI" id="CHEBI:60033"/>
        <dbReference type="ChEBI" id="CHEBI:78435"/>
        <dbReference type="EC" id="2.4.99.28"/>
    </reaction>
</comment>
<dbReference type="PANTHER" id="PTHR30474:SF2">
    <property type="entry name" value="PEPTIDOGLYCAN GLYCOSYLTRANSFERASE FTSW-RELATED"/>
    <property type="match status" value="1"/>
</dbReference>
<evidence type="ECO:0000256" key="9">
    <source>
        <dbReference type="ARBA" id="ARBA00022984"/>
    </source>
</evidence>
<dbReference type="InterPro" id="IPR013437">
    <property type="entry name" value="FtsW"/>
</dbReference>
<feature type="transmembrane region" description="Helical" evidence="22">
    <location>
        <begin position="193"/>
        <end position="210"/>
    </location>
</feature>
<comment type="function">
    <text evidence="21">Peptidoglycan polymerase that is essential for cell division.</text>
</comment>
<evidence type="ECO:0000256" key="14">
    <source>
        <dbReference type="ARBA" id="ARBA00032370"/>
    </source>
</evidence>
<evidence type="ECO:0000256" key="15">
    <source>
        <dbReference type="ARBA" id="ARBA00033270"/>
    </source>
</evidence>
<feature type="transmembrane region" description="Helical" evidence="22">
    <location>
        <begin position="103"/>
        <end position="125"/>
    </location>
</feature>
<comment type="caution">
    <text evidence="23">The sequence shown here is derived from an EMBL/GenBank/DDBJ whole genome shotgun (WGS) entry which is preliminary data.</text>
</comment>
<dbReference type="Pfam" id="PF01098">
    <property type="entry name" value="FTSW_RODA_SPOVE"/>
    <property type="match status" value="1"/>
</dbReference>
<keyword evidence="5" id="KW-0328">Glycosyltransferase</keyword>
<keyword evidence="7 22" id="KW-0812">Transmembrane</keyword>
<dbReference type="GO" id="GO:0051301">
    <property type="term" value="P:cell division"/>
    <property type="evidence" value="ECO:0007669"/>
    <property type="project" value="UniProtKB-KW"/>
</dbReference>
<keyword evidence="11 22" id="KW-0472">Membrane</keyword>
<proteinExistence type="inferred from homology"/>
<dbReference type="AlphaFoldDB" id="A0A931G6U0"/>
<dbReference type="InterPro" id="IPR018365">
    <property type="entry name" value="Cell_cycle_FtsW-rel_CS"/>
</dbReference>
<dbReference type="NCBIfam" id="TIGR02614">
    <property type="entry name" value="ftsW"/>
    <property type="match status" value="1"/>
</dbReference>
<evidence type="ECO:0000256" key="10">
    <source>
        <dbReference type="ARBA" id="ARBA00022989"/>
    </source>
</evidence>
<dbReference type="PROSITE" id="PS00428">
    <property type="entry name" value="FTSW_RODA_SPOVE"/>
    <property type="match status" value="1"/>
</dbReference>
<organism evidence="23 24">
    <name type="scientific">Arthrobacter terrae</name>
    <dbReference type="NCBI Taxonomy" id="2935737"/>
    <lineage>
        <taxon>Bacteria</taxon>
        <taxon>Bacillati</taxon>
        <taxon>Actinomycetota</taxon>
        <taxon>Actinomycetes</taxon>
        <taxon>Micrococcales</taxon>
        <taxon>Micrococcaceae</taxon>
        <taxon>Arthrobacter</taxon>
    </lineage>
</organism>
<evidence type="ECO:0000256" key="3">
    <source>
        <dbReference type="ARBA" id="ARBA00022475"/>
    </source>
</evidence>
<reference evidence="23 24" key="1">
    <citation type="submission" date="2020-11" db="EMBL/GenBank/DDBJ databases">
        <title>Arthrobacter antarcticus sp. nov., isolated from Antarctic Soil.</title>
        <authorList>
            <person name="Li J."/>
        </authorList>
    </citation>
    <scope>NUCLEOTIDE SEQUENCE [LARGE SCALE GENOMIC DNA]</scope>
    <source>
        <strain evidence="23 24">Z1-20</strain>
    </source>
</reference>
<keyword evidence="3" id="KW-1003">Cell membrane</keyword>
<protein>
    <recommendedName>
        <fullName evidence="17">Probable peptidoglycan glycosyltransferase FtsW</fullName>
        <ecNumber evidence="19">2.4.99.28</ecNumber>
    </recommendedName>
    <alternativeName>
        <fullName evidence="18">Cell division protein FtsW</fullName>
    </alternativeName>
    <alternativeName>
        <fullName evidence="15">Cell wall polymerase</fullName>
    </alternativeName>
    <alternativeName>
        <fullName evidence="14">Peptidoglycan polymerase</fullName>
    </alternativeName>
</protein>
<feature type="transmembrane region" description="Helical" evidence="22">
    <location>
        <begin position="73"/>
        <end position="91"/>
    </location>
</feature>